<proteinExistence type="predicted"/>
<dbReference type="InterPro" id="IPR027417">
    <property type="entry name" value="P-loop_NTPase"/>
</dbReference>
<dbReference type="EMBL" id="JANQBD010000008">
    <property type="protein sequence ID" value="MCR8631987.1"/>
    <property type="molecule type" value="Genomic_DNA"/>
</dbReference>
<name>A0ABT1YFL7_9BACL</name>
<feature type="domain" description="ABC transporter" evidence="1">
    <location>
        <begin position="5"/>
        <end position="175"/>
    </location>
</feature>
<dbReference type="GO" id="GO:0005524">
    <property type="term" value="F:ATP binding"/>
    <property type="evidence" value="ECO:0007669"/>
    <property type="project" value="UniProtKB-KW"/>
</dbReference>
<organism evidence="2 3">
    <name type="scientific">Paenibacillus radicis</name>
    <name type="common">ex Xue et al. 2023</name>
    <dbReference type="NCBI Taxonomy" id="2972489"/>
    <lineage>
        <taxon>Bacteria</taxon>
        <taxon>Bacillati</taxon>
        <taxon>Bacillota</taxon>
        <taxon>Bacilli</taxon>
        <taxon>Bacillales</taxon>
        <taxon>Paenibacillaceae</taxon>
        <taxon>Paenibacillus</taxon>
    </lineage>
</organism>
<keyword evidence="3" id="KW-1185">Reference proteome</keyword>
<dbReference type="InterPro" id="IPR039421">
    <property type="entry name" value="Type_1_exporter"/>
</dbReference>
<gene>
    <name evidence="2" type="ORF">NV381_12290</name>
</gene>
<evidence type="ECO:0000313" key="3">
    <source>
        <dbReference type="Proteomes" id="UP001300012"/>
    </source>
</evidence>
<dbReference type="Gene3D" id="3.40.50.300">
    <property type="entry name" value="P-loop containing nucleotide triphosphate hydrolases"/>
    <property type="match status" value="1"/>
</dbReference>
<dbReference type="RefSeq" id="WP_258213584.1">
    <property type="nucleotide sequence ID" value="NZ_JANQBD010000008.1"/>
</dbReference>
<protein>
    <submittedName>
        <fullName evidence="2">ATP-binding cassette domain-containing protein</fullName>
    </submittedName>
</protein>
<accession>A0ABT1YFL7</accession>
<dbReference type="SUPFAM" id="SSF52540">
    <property type="entry name" value="P-loop containing nucleoside triphosphate hydrolases"/>
    <property type="match status" value="1"/>
</dbReference>
<dbReference type="PANTHER" id="PTHR24221">
    <property type="entry name" value="ATP-BINDING CASSETTE SUB-FAMILY B"/>
    <property type="match status" value="1"/>
</dbReference>
<reference evidence="2 3" key="1">
    <citation type="submission" date="2022-08" db="EMBL/GenBank/DDBJ databases">
        <title>Paenibacillus endoradicis sp. nov., Paenibacillus radicibacter sp. nov and Paenibacillus pararadicis sp. nov., three cold-adapted plant growth-promoting bacteria isolated from root of Larix gmelinii in Great Khingan.</title>
        <authorList>
            <person name="Xue H."/>
        </authorList>
    </citation>
    <scope>NUCLEOTIDE SEQUENCE [LARGE SCALE GENOMIC DNA]</scope>
    <source>
        <strain evidence="2 3">N5-1-1-5</strain>
    </source>
</reference>
<dbReference type="InterPro" id="IPR017871">
    <property type="entry name" value="ABC_transporter-like_CS"/>
</dbReference>
<dbReference type="Pfam" id="PF00005">
    <property type="entry name" value="ABC_tran"/>
    <property type="match status" value="1"/>
</dbReference>
<keyword evidence="2" id="KW-0547">Nucleotide-binding</keyword>
<evidence type="ECO:0000313" key="2">
    <source>
        <dbReference type="EMBL" id="MCR8631987.1"/>
    </source>
</evidence>
<dbReference type="PROSITE" id="PS50893">
    <property type="entry name" value="ABC_TRANSPORTER_2"/>
    <property type="match status" value="1"/>
</dbReference>
<dbReference type="PROSITE" id="PS00211">
    <property type="entry name" value="ABC_TRANSPORTER_1"/>
    <property type="match status" value="1"/>
</dbReference>
<dbReference type="Proteomes" id="UP001300012">
    <property type="component" value="Unassembled WGS sequence"/>
</dbReference>
<comment type="caution">
    <text evidence="2">The sequence shown here is derived from an EMBL/GenBank/DDBJ whole genome shotgun (WGS) entry which is preliminary data.</text>
</comment>
<dbReference type="InterPro" id="IPR003439">
    <property type="entry name" value="ABC_transporter-like_ATP-bd"/>
</dbReference>
<evidence type="ECO:0000259" key="1">
    <source>
        <dbReference type="PROSITE" id="PS50893"/>
    </source>
</evidence>
<sequence>MSTELSAELSIRLRGTVGYVPQDPFLFQSTIKVNFYAAAPSAKDEEMWEALRFAASDELIRQLPDGLETVIGERGVRLSGGERQRIVLARAILRKPTILILDEATSALDSDNETIVQESIERLRGSMTIIVIAHRLSTLRHADQVIVLDKGRLIQQGGYNQLSTEMDGLFRSVTGNPESKIRKERSK</sequence>
<dbReference type="PANTHER" id="PTHR24221:SF654">
    <property type="entry name" value="ATP-BINDING CASSETTE SUB-FAMILY B MEMBER 6"/>
    <property type="match status" value="1"/>
</dbReference>
<keyword evidence="2" id="KW-0067">ATP-binding</keyword>